<name>A0ABS1I6Z4_9PROT</name>
<accession>A0ABS1I6Z4</accession>
<evidence type="ECO:0000313" key="2">
    <source>
        <dbReference type="EMBL" id="MBK4722477.1"/>
    </source>
</evidence>
<feature type="compositionally biased region" description="Basic and acidic residues" evidence="1">
    <location>
        <begin position="155"/>
        <end position="164"/>
    </location>
</feature>
<keyword evidence="3" id="KW-1185">Reference proteome</keyword>
<evidence type="ECO:0000313" key="3">
    <source>
        <dbReference type="Proteomes" id="UP000654452"/>
    </source>
</evidence>
<dbReference type="Gene3D" id="2.150.10.10">
    <property type="entry name" value="Serralysin-like metalloprotease, C-terminal"/>
    <property type="match status" value="1"/>
</dbReference>
<dbReference type="SUPFAM" id="SSF51120">
    <property type="entry name" value="beta-Roll"/>
    <property type="match status" value="1"/>
</dbReference>
<dbReference type="SUPFAM" id="SSF53756">
    <property type="entry name" value="UDP-Glycosyltransferase/glycogen phosphorylase"/>
    <property type="match status" value="1"/>
</dbReference>
<evidence type="ECO:0000256" key="1">
    <source>
        <dbReference type="SAM" id="MobiDB-lite"/>
    </source>
</evidence>
<dbReference type="Pfam" id="PF13692">
    <property type="entry name" value="Glyco_trans_1_4"/>
    <property type="match status" value="1"/>
</dbReference>
<dbReference type="InterPro" id="IPR011049">
    <property type="entry name" value="Serralysin-like_metalloprot_C"/>
</dbReference>
<dbReference type="EMBL" id="JAEPIV010000025">
    <property type="protein sequence ID" value="MBK4722477.1"/>
    <property type="molecule type" value="Genomic_DNA"/>
</dbReference>
<dbReference type="Gene3D" id="3.40.50.2000">
    <property type="entry name" value="Glycogen Phosphorylase B"/>
    <property type="match status" value="1"/>
</dbReference>
<organism evidence="2 3">
    <name type="scientific">Azospirillum aestuarii</name>
    <dbReference type="NCBI Taxonomy" id="2802052"/>
    <lineage>
        <taxon>Bacteria</taxon>
        <taxon>Pseudomonadati</taxon>
        <taxon>Pseudomonadota</taxon>
        <taxon>Alphaproteobacteria</taxon>
        <taxon>Rhodospirillales</taxon>
        <taxon>Azospirillaceae</taxon>
        <taxon>Azospirillum</taxon>
    </lineage>
</organism>
<dbReference type="PRINTS" id="PR00313">
    <property type="entry name" value="CABNDNGRPT"/>
</dbReference>
<protein>
    <submittedName>
        <fullName evidence="2">Glycosyltransferase</fullName>
    </submittedName>
</protein>
<comment type="caution">
    <text evidence="2">The sequence shown here is derived from an EMBL/GenBank/DDBJ whole genome shotgun (WGS) entry which is preliminary data.</text>
</comment>
<dbReference type="Proteomes" id="UP000654452">
    <property type="component" value="Unassembled WGS sequence"/>
</dbReference>
<dbReference type="RefSeq" id="WP_200486951.1">
    <property type="nucleotide sequence ID" value="NZ_JAEPIV010000025.1"/>
</dbReference>
<gene>
    <name evidence="2" type="ORF">JJL56_26840</name>
</gene>
<dbReference type="Pfam" id="PF00353">
    <property type="entry name" value="HemolysinCabind"/>
    <property type="match status" value="1"/>
</dbReference>
<reference evidence="2 3" key="1">
    <citation type="submission" date="2021-01" db="EMBL/GenBank/DDBJ databases">
        <title>Azospirillum sp. YIM DDC1 draft genome.</title>
        <authorList>
            <person name="Wang Y.-X."/>
        </authorList>
    </citation>
    <scope>NUCLEOTIDE SEQUENCE [LARGE SCALE GENOMIC DNA]</scope>
    <source>
        <strain evidence="2 3">YIM DDC1</strain>
    </source>
</reference>
<sequence>MKKRRPFVIIHLSAPSRSLAEVSTESRESHLTPPPDPIAILVDITNPMLVLNTVATDAYERLESYNANDTIQGLGGVDSIYGYGGDDLFYGGAGNDTLAGGPGNDIYRFAPAGIRYDEHFLRSLSADRCGHHRPVAVMTAAASPVRRAGRHRHDRLPADDAQGDRVDFRPSRSYRWQDRVRSTLVGRAGASAPRLNRGRLPMQDLSSRAAVLRGLIARLQGPAGTGEALREISESCDAARAAGLGSDAAAMETLDAATAGLDPILRESALAHVSGDLRRYVNILNMLDNVLDLAPLDGINQIYWSMQRQLFLIRMDMASVPEFLTGRLLPFYERFLRQISSRLGAVPAPRRAGRPDTGKVVIVTNQFLSDQHQPSRDLLLLAVRLQRDLGRTVLVLNTNMMPDRYYSPFVPPFAAAVEERLSGEQTMRFEDETVRTLSSTAPGIAAEKVNGFLTAVDAFDPDLVIAFGGSVVVADLLEGVRPLLCIPTTTGQTISLADIVLDFGGRVPPAGEGRLARSWRPFRFGLSLRRSGDTATRAEFSIPDAAFACIVVGNRLDAEVDGDFLELLDRILDAVPQALVLFAGGAEALPGRLSGRRHAARLRGLGHVDRMEALLQVCDLFLNPRRTGGGAGAAQALAAGLPVLSHAGGDVASVAGPTFLVADDGAFVARAAALAADPALLAAARDEARARFAVVEQEGSNLPQLAAYMAEAVALFRKPG</sequence>
<dbReference type="InterPro" id="IPR001343">
    <property type="entry name" value="Hemolysn_Ca-bd"/>
</dbReference>
<feature type="region of interest" description="Disordered" evidence="1">
    <location>
        <begin position="143"/>
        <end position="164"/>
    </location>
</feature>
<proteinExistence type="predicted"/>